<evidence type="ECO:0000259" key="8">
    <source>
        <dbReference type="Pfam" id="PF01656"/>
    </source>
</evidence>
<name>A0ABX9KI53_9FUSO</name>
<feature type="site" description="Increases nucleophilicity of active site Cys" evidence="7">
    <location>
        <position position="422"/>
    </location>
</feature>
<dbReference type="InterPro" id="IPR027417">
    <property type="entry name" value="P-loop_NTPase"/>
</dbReference>
<comment type="miscellaneous">
    <text evidence="7">The a and c carboxylates of cobyrinate are activated for nucleophilic attack via formation of a phosphorylated intermediate by ATP. CbiA catalyzes first the amidation of the c-carboxylate, and then that of the a-carboxylate.</text>
</comment>
<evidence type="ECO:0000259" key="9">
    <source>
        <dbReference type="Pfam" id="PF07685"/>
    </source>
</evidence>
<organism evidence="10 11">
    <name type="scientific">Psychrilyobacter piezotolerans</name>
    <dbReference type="NCBI Taxonomy" id="2293438"/>
    <lineage>
        <taxon>Bacteria</taxon>
        <taxon>Fusobacteriati</taxon>
        <taxon>Fusobacteriota</taxon>
        <taxon>Fusobacteriia</taxon>
        <taxon>Fusobacteriales</taxon>
        <taxon>Fusobacteriaceae</taxon>
        <taxon>Psychrilyobacter</taxon>
    </lineage>
</organism>
<reference evidence="10 11" key="1">
    <citation type="submission" date="2018-08" db="EMBL/GenBank/DDBJ databases">
        <title>Draft genome sequence of Psychrilyobacter sp. strain SD5 isolated from Black Sea water.</title>
        <authorList>
            <person name="Yadav S."/>
            <person name="Villanueva L."/>
            <person name="Damste J.S.S."/>
        </authorList>
    </citation>
    <scope>NUCLEOTIDE SEQUENCE [LARGE SCALE GENOMIC DNA]</scope>
    <source>
        <strain evidence="10 11">SD5</strain>
    </source>
</reference>
<dbReference type="PANTHER" id="PTHR43873">
    <property type="entry name" value="COBYRINATE A,C-DIAMIDE SYNTHASE"/>
    <property type="match status" value="1"/>
</dbReference>
<comment type="pathway">
    <text evidence="7">Cofactor biosynthesis; adenosylcobalamin biosynthesis; cob(II)yrinate a,c-diamide from sirohydrochlorin (anaerobic route): step 10/10.</text>
</comment>
<comment type="similarity">
    <text evidence="7">Belongs to the CobB/CbiA family.</text>
</comment>
<evidence type="ECO:0000256" key="3">
    <source>
        <dbReference type="ARBA" id="ARBA00022741"/>
    </source>
</evidence>
<dbReference type="Gene3D" id="3.40.50.880">
    <property type="match status" value="1"/>
</dbReference>
<dbReference type="CDD" id="cd03130">
    <property type="entry name" value="GATase1_CobB"/>
    <property type="match status" value="1"/>
</dbReference>
<accession>A0ABX9KI53</accession>
<evidence type="ECO:0000256" key="4">
    <source>
        <dbReference type="ARBA" id="ARBA00022840"/>
    </source>
</evidence>
<dbReference type="CDD" id="cd05388">
    <property type="entry name" value="CobB_N"/>
    <property type="match status" value="1"/>
</dbReference>
<dbReference type="NCBIfam" id="NF002204">
    <property type="entry name" value="PRK01077.1"/>
    <property type="match status" value="1"/>
</dbReference>
<dbReference type="NCBIfam" id="TIGR00379">
    <property type="entry name" value="cobB"/>
    <property type="match status" value="1"/>
</dbReference>
<comment type="caution">
    <text evidence="10">The sequence shown here is derived from an EMBL/GenBank/DDBJ whole genome shotgun (WGS) entry which is preliminary data.</text>
</comment>
<evidence type="ECO:0000313" key="10">
    <source>
        <dbReference type="EMBL" id="REI41837.1"/>
    </source>
</evidence>
<keyword evidence="4 7" id="KW-0067">ATP-binding</keyword>
<dbReference type="EC" id="6.3.5.11" evidence="7"/>
<comment type="cofactor">
    <cofactor evidence="1 7">
        <name>Mg(2+)</name>
        <dbReference type="ChEBI" id="CHEBI:18420"/>
    </cofactor>
</comment>
<dbReference type="InterPro" id="IPR029062">
    <property type="entry name" value="Class_I_gatase-like"/>
</dbReference>
<feature type="domain" description="CobB/CobQ-like glutamine amidotransferase" evidence="9">
    <location>
        <begin position="243"/>
        <end position="426"/>
    </location>
</feature>
<dbReference type="PANTHER" id="PTHR43873:SF1">
    <property type="entry name" value="COBYRINATE A,C-DIAMIDE SYNTHASE"/>
    <property type="match status" value="1"/>
</dbReference>
<comment type="catalytic activity">
    <reaction evidence="7">
        <text>cob(II)yrinate + 2 L-glutamine + 2 ATP + 2 H2O = cob(II)yrinate a,c diamide + 2 L-glutamate + 2 ADP + 2 phosphate + 2 H(+)</text>
        <dbReference type="Rhea" id="RHEA:26289"/>
        <dbReference type="ChEBI" id="CHEBI:15377"/>
        <dbReference type="ChEBI" id="CHEBI:15378"/>
        <dbReference type="ChEBI" id="CHEBI:29985"/>
        <dbReference type="ChEBI" id="CHEBI:30616"/>
        <dbReference type="ChEBI" id="CHEBI:43474"/>
        <dbReference type="ChEBI" id="CHEBI:58359"/>
        <dbReference type="ChEBI" id="CHEBI:58537"/>
        <dbReference type="ChEBI" id="CHEBI:58894"/>
        <dbReference type="ChEBI" id="CHEBI:456216"/>
        <dbReference type="EC" id="6.3.5.11"/>
    </reaction>
</comment>
<keyword evidence="5 7" id="KW-0460">Magnesium</keyword>
<keyword evidence="6 7" id="KW-0315">Glutamine amidotransferase</keyword>
<evidence type="ECO:0000256" key="6">
    <source>
        <dbReference type="ARBA" id="ARBA00022962"/>
    </source>
</evidence>
<dbReference type="HAMAP" id="MF_00027">
    <property type="entry name" value="CobB_CbiA"/>
    <property type="match status" value="1"/>
</dbReference>
<dbReference type="InterPro" id="IPR004484">
    <property type="entry name" value="CbiA/CobB_synth"/>
</dbReference>
<dbReference type="InterPro" id="IPR002586">
    <property type="entry name" value="CobQ/CobB/MinD/ParA_Nub-bd_dom"/>
</dbReference>
<dbReference type="SUPFAM" id="SSF52540">
    <property type="entry name" value="P-loop containing nucleoside triphosphate hydrolases"/>
    <property type="match status" value="1"/>
</dbReference>
<dbReference type="Pfam" id="PF01656">
    <property type="entry name" value="CbiA"/>
    <property type="match status" value="1"/>
</dbReference>
<comment type="domain">
    <text evidence="7">Comprises of two domains. The C-terminal domain contains the binding site for glutamine and catalyzes the hydrolysis of this substrate to glutamate and ammonia. The N-terminal domain is anticipated to bind ATP and cobyrinate and catalyzes the ultimate synthesis of the diamide product. The ammonia produced via the glutaminase domain is probably translocated to the adjacent domain via a molecular tunnel, where it reacts with an activated intermediate.</text>
</comment>
<comment type="function">
    <text evidence="7">Catalyzes the ATP-dependent amidation of the two carboxylate groups at positions a and c of cobyrinate, using either L-glutamine or ammonia as the nitrogen source.</text>
</comment>
<keyword evidence="3 7" id="KW-0547">Nucleotide-binding</keyword>
<dbReference type="PROSITE" id="PS51274">
    <property type="entry name" value="GATASE_COBBQ"/>
    <property type="match status" value="1"/>
</dbReference>
<feature type="domain" description="CobQ/CobB/MinD/ParA nucleotide binding" evidence="8">
    <location>
        <begin position="4"/>
        <end position="179"/>
    </location>
</feature>
<gene>
    <name evidence="7" type="primary">cbiA</name>
    <name evidence="10" type="ORF">DYH56_05335</name>
</gene>
<feature type="active site" description="Nucleophile" evidence="7">
    <location>
        <position position="325"/>
    </location>
</feature>
<dbReference type="EMBL" id="QUAJ01000007">
    <property type="protein sequence ID" value="REI41837.1"/>
    <property type="molecule type" value="Genomic_DNA"/>
</dbReference>
<dbReference type="InterPro" id="IPR011698">
    <property type="entry name" value="GATase_3"/>
</dbReference>
<keyword evidence="11" id="KW-1185">Reference proteome</keyword>
<keyword evidence="7" id="KW-0169">Cobalamin biosynthesis</keyword>
<keyword evidence="2 7" id="KW-0436">Ligase</keyword>
<evidence type="ECO:0000256" key="1">
    <source>
        <dbReference type="ARBA" id="ARBA00001946"/>
    </source>
</evidence>
<sequence length="438" mass="49534">MKKILIAGTSSGAGKTTISTAIMGALEGVSPFKAGPDYIDPKFHEFVTKNPSNNLDLFMMGEDAVKYIFSKNTKNISIVEGVMGLYDGLNHELDNYSSAHLSRILDIPVILVVSGKGSSTSIAATVLGFKNLDPRVKIRGVILNNVGSEGLYNLLKEGIERYTKIPCVGYFPKDDRVSIGERHLGLQQASEIEDLNEKIEILKDMARKYIDLDKILEIAEDGNEAVELKNPAEYLKDRFKGKRVGVAKDRAFSFYYSENLKLMEYTGMEIVEFSPVNDFHLPPNLDYIYLGGGYPEIFAKKLYGNSSMMEDIRKASKEIPVYAECGGFMYLTKGIEQLDGNFDHMCGLLDIKVEMKPRLNIGRFGYVDYESKDGIIGRCHEFHYSDIYDIDEENLYFELKKKNGRRWSCGYEKDKIIAGYPHIHFYGNLDLFVNLFDR</sequence>
<evidence type="ECO:0000313" key="11">
    <source>
        <dbReference type="Proteomes" id="UP000263486"/>
    </source>
</evidence>
<evidence type="ECO:0000256" key="2">
    <source>
        <dbReference type="ARBA" id="ARBA00022598"/>
    </source>
</evidence>
<dbReference type="Pfam" id="PF07685">
    <property type="entry name" value="GATase_3"/>
    <property type="match status" value="1"/>
</dbReference>
<protein>
    <recommendedName>
        <fullName evidence="7">Cobyrinate a,c-diamide synthase</fullName>
        <ecNumber evidence="7">6.3.5.11</ecNumber>
    </recommendedName>
    <alternativeName>
        <fullName evidence="7">Cobyrinic acid a,c-diamide synthetase</fullName>
    </alternativeName>
</protein>
<dbReference type="SUPFAM" id="SSF52317">
    <property type="entry name" value="Class I glutamine amidotransferase-like"/>
    <property type="match status" value="1"/>
</dbReference>
<dbReference type="Proteomes" id="UP000263486">
    <property type="component" value="Unassembled WGS sequence"/>
</dbReference>
<proteinExistence type="inferred from homology"/>
<evidence type="ECO:0000256" key="5">
    <source>
        <dbReference type="ARBA" id="ARBA00022842"/>
    </source>
</evidence>
<dbReference type="Gene3D" id="3.40.50.300">
    <property type="entry name" value="P-loop containing nucleotide triphosphate hydrolases"/>
    <property type="match status" value="1"/>
</dbReference>
<dbReference type="RefSeq" id="WP_114641834.1">
    <property type="nucleotide sequence ID" value="NZ_JAACIO010000006.1"/>
</dbReference>
<evidence type="ECO:0000256" key="7">
    <source>
        <dbReference type="HAMAP-Rule" id="MF_00027"/>
    </source>
</evidence>